<dbReference type="AlphaFoldDB" id="A0A444YNU4"/>
<evidence type="ECO:0000256" key="2">
    <source>
        <dbReference type="SAM" id="MobiDB-lite"/>
    </source>
</evidence>
<dbReference type="Proteomes" id="UP000289738">
    <property type="component" value="Chromosome B06"/>
</dbReference>
<proteinExistence type="predicted"/>
<keyword evidence="1" id="KW-0175">Coiled coil</keyword>
<reference evidence="4 5" key="1">
    <citation type="submission" date="2019-01" db="EMBL/GenBank/DDBJ databases">
        <title>Sequencing of cultivated peanut Arachis hypogaea provides insights into genome evolution and oil improvement.</title>
        <authorList>
            <person name="Chen X."/>
        </authorList>
    </citation>
    <scope>NUCLEOTIDE SEQUENCE [LARGE SCALE GENOMIC DNA]</scope>
    <source>
        <strain evidence="5">cv. Fuhuasheng</strain>
        <tissue evidence="4">Leaves</tissue>
    </source>
</reference>
<keyword evidence="3" id="KW-0472">Membrane</keyword>
<evidence type="ECO:0000256" key="1">
    <source>
        <dbReference type="SAM" id="Coils"/>
    </source>
</evidence>
<comment type="caution">
    <text evidence="4">The sequence shown here is derived from an EMBL/GenBank/DDBJ whole genome shotgun (WGS) entry which is preliminary data.</text>
</comment>
<gene>
    <name evidence="4" type="ORF">Ahy_B06g082591</name>
</gene>
<feature type="region of interest" description="Disordered" evidence="2">
    <location>
        <begin position="390"/>
        <end position="414"/>
    </location>
</feature>
<feature type="compositionally biased region" description="Polar residues" evidence="2">
    <location>
        <begin position="170"/>
        <end position="180"/>
    </location>
</feature>
<feature type="coiled-coil region" evidence="1">
    <location>
        <begin position="319"/>
        <end position="346"/>
    </location>
</feature>
<evidence type="ECO:0000256" key="3">
    <source>
        <dbReference type="SAM" id="Phobius"/>
    </source>
</evidence>
<evidence type="ECO:0000313" key="4">
    <source>
        <dbReference type="EMBL" id="RYR03551.1"/>
    </source>
</evidence>
<accession>A0A444YNU4</accession>
<evidence type="ECO:0000313" key="5">
    <source>
        <dbReference type="Proteomes" id="UP000289738"/>
    </source>
</evidence>
<dbReference type="EMBL" id="SDMP01000016">
    <property type="protein sequence ID" value="RYR03551.1"/>
    <property type="molecule type" value="Genomic_DNA"/>
</dbReference>
<keyword evidence="5" id="KW-1185">Reference proteome</keyword>
<keyword evidence="3" id="KW-1133">Transmembrane helix</keyword>
<protein>
    <submittedName>
        <fullName evidence="4">Uncharacterized protein</fullName>
    </submittedName>
</protein>
<keyword evidence="3" id="KW-0812">Transmembrane</keyword>
<name>A0A444YNU4_ARAHY</name>
<feature type="region of interest" description="Disordered" evidence="2">
    <location>
        <begin position="160"/>
        <end position="199"/>
    </location>
</feature>
<sequence length="414" mass="46624">MQGAARNDKEETMPMLDVVESQKELSATKGVKKCTSKKLDFTHLQSTLSTINKRMNFMPETLEVQPSILAQQPKNKKRKNHLTVAMAEKKKHEVQHEPLTQGLNNSKLTKVGADELKRKLDAIRNMNNSMPTTVSQDRSCANSTQPTINQRQQQIIQVTHGRTQKRQHDTTLLSSNTTPQAEDLMSEQDGSRKEKSKPRVRATTIDEFLKENGIDVEIDGLSSELSDDVGDSFPLDENYYSHVMEDIDDDGVLFCAILFSAILFCAIIPATILVADEFQNRQAAGETDEEAFESLFGKEQPGRVRCYGRSITRRDLKKHAEISELKQQHQEEVTSLKAELGDMKAKQQHQEADLHGLRNMIKLLVQRSEPGMRLEEIEALLQDAQHSPIDANSAHGSTHIPNINMDNSEDVNED</sequence>
<feature type="transmembrane region" description="Helical" evidence="3">
    <location>
        <begin position="251"/>
        <end position="275"/>
    </location>
</feature>
<feature type="compositionally biased region" description="Polar residues" evidence="2">
    <location>
        <begin position="394"/>
        <end position="406"/>
    </location>
</feature>
<organism evidence="4 5">
    <name type="scientific">Arachis hypogaea</name>
    <name type="common">Peanut</name>
    <dbReference type="NCBI Taxonomy" id="3818"/>
    <lineage>
        <taxon>Eukaryota</taxon>
        <taxon>Viridiplantae</taxon>
        <taxon>Streptophyta</taxon>
        <taxon>Embryophyta</taxon>
        <taxon>Tracheophyta</taxon>
        <taxon>Spermatophyta</taxon>
        <taxon>Magnoliopsida</taxon>
        <taxon>eudicotyledons</taxon>
        <taxon>Gunneridae</taxon>
        <taxon>Pentapetalae</taxon>
        <taxon>rosids</taxon>
        <taxon>fabids</taxon>
        <taxon>Fabales</taxon>
        <taxon>Fabaceae</taxon>
        <taxon>Papilionoideae</taxon>
        <taxon>50 kb inversion clade</taxon>
        <taxon>dalbergioids sensu lato</taxon>
        <taxon>Dalbergieae</taxon>
        <taxon>Pterocarpus clade</taxon>
        <taxon>Arachis</taxon>
    </lineage>
</organism>